<feature type="domain" description="AB hydrolase-1" evidence="2">
    <location>
        <begin position="13"/>
        <end position="250"/>
    </location>
</feature>
<evidence type="ECO:0000256" key="1">
    <source>
        <dbReference type="ARBA" id="ARBA00022801"/>
    </source>
</evidence>
<protein>
    <submittedName>
        <fullName evidence="3">Salicylic acid-binding protein 2</fullName>
    </submittedName>
</protein>
<dbReference type="GO" id="GO:0009696">
    <property type="term" value="P:salicylic acid metabolic process"/>
    <property type="evidence" value="ECO:0007669"/>
    <property type="project" value="TreeGrafter"/>
</dbReference>
<sequence length="262" mass="29334">MENSKNNNTNKHVVLVHGAGQGAWCWYKVTTRLRLSGYRVTVPDLAASGIDPRQIDEVRTFAEYSEPLMEILRSLPDGERVIIVGHSLGGLNIALAMEKFPEKVAAAVFVTAFRPDWTSPPSSVYDELSKASGSYWMDTVFKSYSNRPTTMLFGPQFLKSRLYQLCSPEDVTLGTTLLRIGSLFIEDLKDQPPFSKNRYGSVNTVYIICAQDQAITVEYQRSMIAKSPVKEVKTIKNADHMAMLSTPEELSQYLMDIAEAYA</sequence>
<dbReference type="GO" id="GO:0080030">
    <property type="term" value="F:methyl indole-3-acetate esterase activity"/>
    <property type="evidence" value="ECO:0007669"/>
    <property type="project" value="TreeGrafter"/>
</dbReference>
<dbReference type="InterPro" id="IPR000073">
    <property type="entry name" value="AB_hydrolase_1"/>
</dbReference>
<dbReference type="PANTHER" id="PTHR10992:SF1083">
    <property type="entry name" value="METHYLESTERASE 1"/>
    <property type="match status" value="1"/>
</dbReference>
<dbReference type="SUPFAM" id="SSF53474">
    <property type="entry name" value="alpha/beta-Hydrolases"/>
    <property type="match status" value="1"/>
</dbReference>
<organism evidence="3 4">
    <name type="scientific">Ananas comosus</name>
    <name type="common">Pineapple</name>
    <name type="synonym">Ananas ananas</name>
    <dbReference type="NCBI Taxonomy" id="4615"/>
    <lineage>
        <taxon>Eukaryota</taxon>
        <taxon>Viridiplantae</taxon>
        <taxon>Streptophyta</taxon>
        <taxon>Embryophyta</taxon>
        <taxon>Tracheophyta</taxon>
        <taxon>Spermatophyta</taxon>
        <taxon>Magnoliopsida</taxon>
        <taxon>Liliopsida</taxon>
        <taxon>Poales</taxon>
        <taxon>Bromeliaceae</taxon>
        <taxon>Bromelioideae</taxon>
        <taxon>Ananas</taxon>
    </lineage>
</organism>
<dbReference type="InterPro" id="IPR029058">
    <property type="entry name" value="AB_hydrolase_fold"/>
</dbReference>
<gene>
    <name evidence="3" type="ORF">ACMD2_05398</name>
</gene>
<dbReference type="Proteomes" id="UP000092600">
    <property type="component" value="Unassembled WGS sequence"/>
</dbReference>
<dbReference type="GO" id="GO:0009694">
    <property type="term" value="P:jasmonic acid metabolic process"/>
    <property type="evidence" value="ECO:0007669"/>
    <property type="project" value="TreeGrafter"/>
</dbReference>
<dbReference type="STRING" id="4615.A0A199V0U3"/>
<reference evidence="3 4" key="1">
    <citation type="journal article" date="2016" name="DNA Res.">
        <title>The draft genome of MD-2 pineapple using hybrid error correction of long reads.</title>
        <authorList>
            <person name="Redwan R.M."/>
            <person name="Saidin A."/>
            <person name="Kumar S.V."/>
        </authorList>
    </citation>
    <scope>NUCLEOTIDE SEQUENCE [LARGE SCALE GENOMIC DNA]</scope>
    <source>
        <strain evidence="4">cv. MD2</strain>
        <tissue evidence="3">Leaf</tissue>
    </source>
</reference>
<dbReference type="Pfam" id="PF12697">
    <property type="entry name" value="Abhydrolase_6"/>
    <property type="match status" value="1"/>
</dbReference>
<dbReference type="EMBL" id="LSRQ01003888">
    <property type="protein sequence ID" value="OAY70510.1"/>
    <property type="molecule type" value="Genomic_DNA"/>
</dbReference>
<keyword evidence="1" id="KW-0378">Hydrolase</keyword>
<proteinExistence type="predicted"/>
<evidence type="ECO:0000313" key="3">
    <source>
        <dbReference type="EMBL" id="OAY70510.1"/>
    </source>
</evidence>
<dbReference type="GO" id="GO:0080031">
    <property type="term" value="F:methyl salicylate esterase activity"/>
    <property type="evidence" value="ECO:0007669"/>
    <property type="project" value="TreeGrafter"/>
</dbReference>
<dbReference type="PANTHER" id="PTHR10992">
    <property type="entry name" value="METHYLESTERASE FAMILY MEMBER"/>
    <property type="match status" value="1"/>
</dbReference>
<dbReference type="FunFam" id="3.40.50.1820:FF:000051">
    <property type="entry name" value="(S)-hydroxynitrile lyase"/>
    <property type="match status" value="1"/>
</dbReference>
<evidence type="ECO:0000259" key="2">
    <source>
        <dbReference type="Pfam" id="PF12697"/>
    </source>
</evidence>
<evidence type="ECO:0000313" key="4">
    <source>
        <dbReference type="Proteomes" id="UP000092600"/>
    </source>
</evidence>
<dbReference type="InterPro" id="IPR045889">
    <property type="entry name" value="MES/HNL"/>
</dbReference>
<dbReference type="AlphaFoldDB" id="A0A199V0U3"/>
<comment type="caution">
    <text evidence="3">The sequence shown here is derived from an EMBL/GenBank/DDBJ whole genome shotgun (WGS) entry which is preliminary data.</text>
</comment>
<dbReference type="GO" id="GO:0080032">
    <property type="term" value="F:methyl jasmonate esterase activity"/>
    <property type="evidence" value="ECO:0007669"/>
    <property type="project" value="TreeGrafter"/>
</dbReference>
<dbReference type="Gene3D" id="3.40.50.1820">
    <property type="entry name" value="alpha/beta hydrolase"/>
    <property type="match status" value="1"/>
</dbReference>
<accession>A0A199V0U3</accession>
<name>A0A199V0U3_ANACO</name>